<accession>A0AA39R655</accession>
<feature type="compositionally biased region" description="Polar residues" evidence="1">
    <location>
        <begin position="275"/>
        <end position="290"/>
    </location>
</feature>
<proteinExistence type="predicted"/>
<feature type="region of interest" description="Disordered" evidence="1">
    <location>
        <begin position="192"/>
        <end position="290"/>
    </location>
</feature>
<sequence length="592" mass="59079">MSNFSVSITSLAIQVSSIPSSTPTYTVSTEYANASCQGGCEIGADKVRLVYWKPEPESSNTSIPSAPFSVVSDDYTFTSPSVYVIYTSLRANCASSAAIQIGRVYDEVTRAYAPEALSTGHCYHTNWSPINYTSLYDPLPDYDVITEKACSMSVSPGQSIDASFFLAGEPLLSMPQDVSLIDPLWASCTAEPAGGYDPPRAQPASSVAAPLPEETGSAPQMTSTPGKASPSRENLKNSNLAASQIPAATSTSEAPNNGNASSPQSSVNAMVPPESQANLQDPGSSIAQSQASAFPNSIVPNLPIILLSGTANPDSSEPILNGPLVAFSGTVDPVSSNPLDPVAGGSVPTSSQDTDPVVGPASGGAFVLGTLTLSPGEQTTQSGHAVSVGSDMVVADGATYTLLSGSRGASLQIVPSSTLNADPVVSPASGGAFVLGTLTLSLGEQTTHAGHAVSVGSDMVVADGATYTVLSGSGGASLQLVPQPTNSGALAAASGTADTGIRLNTYGSASATVTGSPGAPSGSASVASTSTGDGGIGGIIMSALGGNGASPNGTATSGNASSVEPFFAAAARPQRSLIPGCLLLLLGVIFAV</sequence>
<feature type="compositionally biased region" description="Polar residues" evidence="1">
    <location>
        <begin position="236"/>
        <end position="268"/>
    </location>
</feature>
<dbReference type="Proteomes" id="UP001166286">
    <property type="component" value="Unassembled WGS sequence"/>
</dbReference>
<keyword evidence="3" id="KW-1185">Reference proteome</keyword>
<name>A0AA39R655_9LECA</name>
<evidence type="ECO:0000256" key="1">
    <source>
        <dbReference type="SAM" id="MobiDB-lite"/>
    </source>
</evidence>
<evidence type="ECO:0000313" key="2">
    <source>
        <dbReference type="EMBL" id="KAK0514434.1"/>
    </source>
</evidence>
<dbReference type="EMBL" id="JAFEKC020000005">
    <property type="protein sequence ID" value="KAK0514434.1"/>
    <property type="molecule type" value="Genomic_DNA"/>
</dbReference>
<organism evidence="2 3">
    <name type="scientific">Cladonia borealis</name>
    <dbReference type="NCBI Taxonomy" id="184061"/>
    <lineage>
        <taxon>Eukaryota</taxon>
        <taxon>Fungi</taxon>
        <taxon>Dikarya</taxon>
        <taxon>Ascomycota</taxon>
        <taxon>Pezizomycotina</taxon>
        <taxon>Lecanoromycetes</taxon>
        <taxon>OSLEUM clade</taxon>
        <taxon>Lecanoromycetidae</taxon>
        <taxon>Lecanorales</taxon>
        <taxon>Lecanorineae</taxon>
        <taxon>Cladoniaceae</taxon>
        <taxon>Cladonia</taxon>
    </lineage>
</organism>
<feature type="compositionally biased region" description="Polar residues" evidence="1">
    <location>
        <begin position="217"/>
        <end position="226"/>
    </location>
</feature>
<gene>
    <name evidence="2" type="ORF">JMJ35_003051</name>
</gene>
<protein>
    <submittedName>
        <fullName evidence="2">Uncharacterized protein</fullName>
    </submittedName>
</protein>
<dbReference type="AlphaFoldDB" id="A0AA39R655"/>
<evidence type="ECO:0000313" key="3">
    <source>
        <dbReference type="Proteomes" id="UP001166286"/>
    </source>
</evidence>
<comment type="caution">
    <text evidence="2">The sequence shown here is derived from an EMBL/GenBank/DDBJ whole genome shotgun (WGS) entry which is preliminary data.</text>
</comment>
<reference evidence="2" key="1">
    <citation type="submission" date="2023-03" db="EMBL/GenBank/DDBJ databases">
        <title>Complete genome of Cladonia borealis.</title>
        <authorList>
            <person name="Park H."/>
        </authorList>
    </citation>
    <scope>NUCLEOTIDE SEQUENCE</scope>
    <source>
        <strain evidence="2">ANT050790</strain>
    </source>
</reference>